<reference evidence="2" key="2">
    <citation type="submission" date="2025-09" db="UniProtKB">
        <authorList>
            <consortium name="Ensembl"/>
        </authorList>
    </citation>
    <scope>IDENTIFICATION</scope>
</reference>
<proteinExistence type="predicted"/>
<dbReference type="GO" id="GO:0036064">
    <property type="term" value="C:ciliary basal body"/>
    <property type="evidence" value="ECO:0007669"/>
    <property type="project" value="TreeGrafter"/>
</dbReference>
<accession>A0A3Q3E7Q9</accession>
<dbReference type="AlphaFoldDB" id="A0A3Q3E7Q9"/>
<dbReference type="GO" id="GO:0097730">
    <property type="term" value="C:non-motile cilium"/>
    <property type="evidence" value="ECO:0007669"/>
    <property type="project" value="TreeGrafter"/>
</dbReference>
<dbReference type="GO" id="GO:1905515">
    <property type="term" value="P:non-motile cilium assembly"/>
    <property type="evidence" value="ECO:0007669"/>
    <property type="project" value="TreeGrafter"/>
</dbReference>
<dbReference type="PANTHER" id="PTHR44117">
    <property type="entry name" value="INTRAFLAGELLAR TRANSPORT PROTEIN 88 HOMOLOG"/>
    <property type="match status" value="1"/>
</dbReference>
<evidence type="ECO:0000313" key="2">
    <source>
        <dbReference type="Ensembl" id="ENSHCOP00000026881.1"/>
    </source>
</evidence>
<dbReference type="GO" id="GO:0042073">
    <property type="term" value="P:intraciliary transport"/>
    <property type="evidence" value="ECO:0007669"/>
    <property type="project" value="TreeGrafter"/>
</dbReference>
<dbReference type="Ensembl" id="ENSHCOT00000027819.1">
    <property type="protein sequence ID" value="ENSHCOP00000026881.1"/>
    <property type="gene ID" value="ENSHCOG00000000485.1"/>
</dbReference>
<dbReference type="Proteomes" id="UP000264820">
    <property type="component" value="Unplaced"/>
</dbReference>
<dbReference type="GO" id="GO:0019894">
    <property type="term" value="F:kinesin binding"/>
    <property type="evidence" value="ECO:0007669"/>
    <property type="project" value="TreeGrafter"/>
</dbReference>
<reference evidence="2" key="1">
    <citation type="submission" date="2025-08" db="UniProtKB">
        <authorList>
            <consortium name="Ensembl"/>
        </authorList>
    </citation>
    <scope>IDENTIFICATION</scope>
</reference>
<dbReference type="GO" id="GO:0097546">
    <property type="term" value="C:ciliary base"/>
    <property type="evidence" value="ECO:0007669"/>
    <property type="project" value="TreeGrafter"/>
</dbReference>
<organism evidence="2 3">
    <name type="scientific">Hippocampus comes</name>
    <name type="common">Tiger tail seahorse</name>
    <dbReference type="NCBI Taxonomy" id="109280"/>
    <lineage>
        <taxon>Eukaryota</taxon>
        <taxon>Metazoa</taxon>
        <taxon>Chordata</taxon>
        <taxon>Craniata</taxon>
        <taxon>Vertebrata</taxon>
        <taxon>Euteleostomi</taxon>
        <taxon>Actinopterygii</taxon>
        <taxon>Neopterygii</taxon>
        <taxon>Teleostei</taxon>
        <taxon>Neoteleostei</taxon>
        <taxon>Acanthomorphata</taxon>
        <taxon>Syngnathiaria</taxon>
        <taxon>Syngnathiformes</taxon>
        <taxon>Syngnathoidei</taxon>
        <taxon>Syngnathidae</taxon>
        <taxon>Hippocampus</taxon>
    </lineage>
</organism>
<evidence type="ECO:0000313" key="3">
    <source>
        <dbReference type="Proteomes" id="UP000264820"/>
    </source>
</evidence>
<dbReference type="GeneTree" id="ENSGT00390000015473"/>
<evidence type="ECO:0000256" key="1">
    <source>
        <dbReference type="SAM" id="MobiDB-lite"/>
    </source>
</evidence>
<dbReference type="STRING" id="109280.ENSHCOP00000026881"/>
<dbReference type="GO" id="GO:0005814">
    <property type="term" value="C:centriole"/>
    <property type="evidence" value="ECO:0007669"/>
    <property type="project" value="TreeGrafter"/>
</dbReference>
<name>A0A3Q3E7Q9_HIPCM</name>
<dbReference type="PANTHER" id="PTHR44117:SF1">
    <property type="entry name" value="INTRAFLAGELLAR TRANSPORT PROTEIN 88 HOMOLOG"/>
    <property type="match status" value="1"/>
</dbReference>
<sequence>MNNRHLSVKEDDLYSGYNDYNPLFDCKELENDTSFQEAIKSNQGRRAHLQPVCIIIMILILKLRTQSGAARPISAISAAGYSSSPTRCPTFDPLGQSRGPAPPLEEKKDDTPEEKIKLLEKSVNDLIAESCVAQSTGNSQLVRLRSTCYYSNCTLSTDAFCSTWRTTATKQSSRIRCSPTQVSRNLLSIKPELLDTFLWVSQ</sequence>
<feature type="region of interest" description="Disordered" evidence="1">
    <location>
        <begin position="83"/>
        <end position="111"/>
    </location>
</feature>
<protein>
    <submittedName>
        <fullName evidence="2">Uncharacterized protein</fullName>
    </submittedName>
</protein>
<keyword evidence="3" id="KW-1185">Reference proteome</keyword>